<evidence type="ECO:0000256" key="5">
    <source>
        <dbReference type="ARBA" id="ARBA00023089"/>
    </source>
</evidence>
<feature type="compositionally biased region" description="Basic and acidic residues" evidence="8">
    <location>
        <begin position="295"/>
        <end position="317"/>
    </location>
</feature>
<feature type="region of interest" description="Disordered" evidence="8">
    <location>
        <begin position="1117"/>
        <end position="1212"/>
    </location>
</feature>
<feature type="region of interest" description="Disordered" evidence="8">
    <location>
        <begin position="252"/>
        <end position="278"/>
    </location>
</feature>
<protein>
    <recommendedName>
        <fullName evidence="13">ENHANCER OF AG-4 protein 2</fullName>
    </recommendedName>
</protein>
<organism evidence="11 12">
    <name type="scientific">Nepenthes gracilis</name>
    <name type="common">Slender pitcher plant</name>
    <dbReference type="NCBI Taxonomy" id="150966"/>
    <lineage>
        <taxon>Eukaryota</taxon>
        <taxon>Viridiplantae</taxon>
        <taxon>Streptophyta</taxon>
        <taxon>Embryophyta</taxon>
        <taxon>Tracheophyta</taxon>
        <taxon>Spermatophyta</taxon>
        <taxon>Magnoliopsida</taxon>
        <taxon>eudicotyledons</taxon>
        <taxon>Gunneridae</taxon>
        <taxon>Pentapetalae</taxon>
        <taxon>Caryophyllales</taxon>
        <taxon>Nepenthaceae</taxon>
        <taxon>Nepenthes</taxon>
    </lineage>
</organism>
<comment type="caution">
    <text evidence="11">The sequence shown here is derived from an EMBL/GenBank/DDBJ whole genome shotgun (WGS) entry which is preliminary data.</text>
</comment>
<keyword evidence="3" id="KW-0507">mRNA processing</keyword>
<evidence type="ECO:0000313" key="12">
    <source>
        <dbReference type="Proteomes" id="UP001279734"/>
    </source>
</evidence>
<dbReference type="GO" id="GO:0006397">
    <property type="term" value="P:mRNA processing"/>
    <property type="evidence" value="ECO:0007669"/>
    <property type="project" value="UniProtKB-KW"/>
</dbReference>
<dbReference type="SUPFAM" id="SSF63748">
    <property type="entry name" value="Tudor/PWWP/MBT"/>
    <property type="match status" value="1"/>
</dbReference>
<dbReference type="PANTHER" id="PTHR12550:SF70">
    <property type="entry name" value="JIL-1 ANCHORING AND STABILIZING PROTEIN, ISOFORM A"/>
    <property type="match status" value="1"/>
</dbReference>
<keyword evidence="5" id="KW-0287">Flowering</keyword>
<dbReference type="PANTHER" id="PTHR12550">
    <property type="entry name" value="HEPATOMA-DERIVED GROWTH FACTOR-RELATED"/>
    <property type="match status" value="1"/>
</dbReference>
<feature type="compositionally biased region" description="Pro residues" evidence="8">
    <location>
        <begin position="1129"/>
        <end position="1170"/>
    </location>
</feature>
<dbReference type="InterPro" id="IPR000313">
    <property type="entry name" value="PWWP_dom"/>
</dbReference>
<dbReference type="Pfam" id="PF00855">
    <property type="entry name" value="PWWP"/>
    <property type="match status" value="1"/>
</dbReference>
<feature type="region of interest" description="Disordered" evidence="8">
    <location>
        <begin position="1079"/>
        <end position="1098"/>
    </location>
</feature>
<dbReference type="CDD" id="cd20147">
    <property type="entry name" value="PWWP_HULK"/>
    <property type="match status" value="1"/>
</dbReference>
<feature type="compositionally biased region" description="Polar residues" evidence="8">
    <location>
        <begin position="654"/>
        <end position="669"/>
    </location>
</feature>
<feature type="domain" description="CID" evidence="10">
    <location>
        <begin position="834"/>
        <end position="975"/>
    </location>
</feature>
<evidence type="ECO:0000256" key="1">
    <source>
        <dbReference type="ARBA" id="ARBA00004123"/>
    </source>
</evidence>
<dbReference type="InterPro" id="IPR006569">
    <property type="entry name" value="CID_dom"/>
</dbReference>
<feature type="region of interest" description="Disordered" evidence="8">
    <location>
        <begin position="358"/>
        <end position="377"/>
    </location>
</feature>
<dbReference type="PROSITE" id="PS51391">
    <property type="entry name" value="CID"/>
    <property type="match status" value="1"/>
</dbReference>
<dbReference type="SMART" id="SM00293">
    <property type="entry name" value="PWWP"/>
    <property type="match status" value="1"/>
</dbReference>
<comment type="subcellular location">
    <subcellularLocation>
        <location evidence="1">Nucleus</location>
    </subcellularLocation>
</comment>
<dbReference type="EMBL" id="BSYO01000010">
    <property type="protein sequence ID" value="GMH10906.1"/>
    <property type="molecule type" value="Genomic_DNA"/>
</dbReference>
<feature type="compositionally biased region" description="Basic and acidic residues" evidence="8">
    <location>
        <begin position="1084"/>
        <end position="1093"/>
    </location>
</feature>
<feature type="region of interest" description="Disordered" evidence="8">
    <location>
        <begin position="291"/>
        <end position="329"/>
    </location>
</feature>
<dbReference type="SMART" id="SM00582">
    <property type="entry name" value="RPR"/>
    <property type="match status" value="1"/>
</dbReference>
<dbReference type="InterPro" id="IPR008942">
    <property type="entry name" value="ENTH_VHS"/>
</dbReference>
<feature type="compositionally biased region" description="Polar residues" evidence="8">
    <location>
        <begin position="1117"/>
        <end position="1127"/>
    </location>
</feature>
<dbReference type="GO" id="GO:0009908">
    <property type="term" value="P:flower development"/>
    <property type="evidence" value="ECO:0007669"/>
    <property type="project" value="UniProtKB-KW"/>
</dbReference>
<evidence type="ECO:0000256" key="4">
    <source>
        <dbReference type="ARBA" id="ARBA00023015"/>
    </source>
</evidence>
<dbReference type="GO" id="GO:0005634">
    <property type="term" value="C:nucleus"/>
    <property type="evidence" value="ECO:0007669"/>
    <property type="project" value="UniProtKB-SubCell"/>
</dbReference>
<evidence type="ECO:0000256" key="8">
    <source>
        <dbReference type="SAM" id="MobiDB-lite"/>
    </source>
</evidence>
<dbReference type="Gene3D" id="2.30.30.140">
    <property type="match status" value="1"/>
</dbReference>
<dbReference type="FunFam" id="1.25.40.90:FF:000037">
    <property type="entry name" value="Enhancer of ag-4 2"/>
    <property type="match status" value="1"/>
</dbReference>
<proteinExistence type="predicted"/>
<evidence type="ECO:0000259" key="9">
    <source>
        <dbReference type="PROSITE" id="PS50812"/>
    </source>
</evidence>
<dbReference type="PROSITE" id="PS50812">
    <property type="entry name" value="PWWP"/>
    <property type="match status" value="1"/>
</dbReference>
<feature type="region of interest" description="Disordered" evidence="8">
    <location>
        <begin position="505"/>
        <end position="524"/>
    </location>
</feature>
<evidence type="ECO:0000256" key="7">
    <source>
        <dbReference type="ARBA" id="ARBA00023242"/>
    </source>
</evidence>
<evidence type="ECO:0000256" key="6">
    <source>
        <dbReference type="ARBA" id="ARBA00023163"/>
    </source>
</evidence>
<dbReference type="Gene3D" id="1.25.40.90">
    <property type="match status" value="1"/>
</dbReference>
<feature type="domain" description="PWWP" evidence="9">
    <location>
        <begin position="20"/>
        <end position="77"/>
    </location>
</feature>
<keyword evidence="12" id="KW-1185">Reference proteome</keyword>
<dbReference type="Pfam" id="PF04818">
    <property type="entry name" value="CID"/>
    <property type="match status" value="1"/>
</dbReference>
<accession>A0AAD3XNN0</accession>
<keyword evidence="7" id="KW-0539">Nucleus</keyword>
<evidence type="ECO:0000256" key="3">
    <source>
        <dbReference type="ARBA" id="ARBA00022664"/>
    </source>
</evidence>
<keyword evidence="2" id="KW-0217">Developmental protein</keyword>
<dbReference type="Proteomes" id="UP001279734">
    <property type="component" value="Unassembled WGS sequence"/>
</dbReference>
<sequence length="1529" mass="166721">MVPGRSRGVNKSKTTKELSFGDLVLAKVKGFPAWPAKVSRPEDWERAPDPKKYFVQFFGTQEIAFVAPLDIQAFTSETKSKLLTRCQGKTVKYFAQAVKEICEAFEVLQEKKSSSLNNDSVQATNPCDASTIGGVKIDGSDKESVFPCEQCTSRKHSDDGVVENAIDSKYKQEDSSTFSERIESARASSSSPYSGLCAVNGNSHRSLEGGKRDDSISFVFGGQQKSFTEVRGMKKLDIGSKRKLTAVGHNEDTVSSGHLKGKKPRKITSCGSNRESSPYTQRFRGKIVKNLLKNNKPENVSKDSQKDAVVNSKERSEFFCPGQKKSGQLGHVKKTLGANDRSHPFKWPKHVELVNESTKGSILKNGKSDASGSNVTDRKLEENAEIEGLMQVKAEIESGTKAKKGKFESHTLANEPIPALARFRRRELEVMSDPNVSISENEKNSISAVHKNDVSKKRRAIRLYDEDDDDDKPKTPVHGRSAAKVNASLIPDFKKNSNSNYVIFKPNGQGLEGPGRGGDSSPKECIMSAKSIIESSSPATLLRTAETSNKTHFFGSPRKLDPKKQLFKDTMTVLVSPKKSPQVVPVSNNLVEEQKTSSHAVSPKRSPPLAAAASKVVEEKVYRYTVNISDTGNQSKSLTMYGKGSHPIFDRLNFSPSQVSTKKSKQLSSGEKPKGTPQMKSQFIGLSALAENQMQNDSTAGGRLDDLQKEKNSLLADNKATDSVMSLKHLIAAARHAQMHNLSHGNANAIVPTANIQGTSPSPSPTRQFSFSGAMDVMQLDAQGTQSRTSLISPSGHAHQFASQIEPDAEDHEDRSLGSGLQAASVGSLSGGTEAAVARDAFEGMIETLSRTKESIGRATRLAVDCAKYGIANEVVDLLIHKLETETSLHRRVDLFFLVDSITQCSHSQKGIAGASYIPAVQEALPRLLGAAAPPGVSARENRRQCLKVLRLWLERKILPESSLRHYMDDIRDSKDDSSSVFSLRRPSRAERAVDDPIREMEGMFDEYGSNATFQLPGFLSSSAFDDDDEDVEDPGTSCKEAVNASPMEPAYTFREAEIGIVTPNDRRHVILEDVDGELEMEEDPGHQKDDRLLSTSGFGIDMGQQCLERELFPATNDSTEASSTEGSPPLPLEPPPPVPSLPSSPPPPSPPPLSPSPPPPPPPPPPLPSSFPLLLPSHPPPPYMQPAGPSQSKHLPPSLMPQGPQSAFPSYILPQPPASLLPSSPQLAYQMPVPYEFCGISTHNQHVKMVGNPMGQSASFAPAGIAGPQDSDGFDSSRPLELGHKDMYVSSQAAQTNQHFQPSHAPFAHGPFQKAPPLQTPVSHFPYNKPTGQQHLQILYPHPSSSSSLPSGQAQYVADEQWIASSGEYKSDNQHGTWMNGGKTPSCSSTPFGREGYFQPAVDRPPSNSMGFPFSSSNPLSTVALASGNVLKIYAWGDFSKFVVKLHEDSSDEEIQASLKQQHQEFVETLIGRCILYFSLMLQPQPLAIECLDEFFYIKCHHSWLLVLATPRGIPVLEINLEEFFLGI</sequence>
<name>A0AAD3XNN0_NEPGR</name>
<keyword evidence="6" id="KW-0804">Transcription</keyword>
<feature type="region of interest" description="Disordered" evidence="8">
    <location>
        <begin position="652"/>
        <end position="679"/>
    </location>
</feature>
<evidence type="ECO:0000259" key="10">
    <source>
        <dbReference type="PROSITE" id="PS51391"/>
    </source>
</evidence>
<reference evidence="11" key="1">
    <citation type="submission" date="2023-05" db="EMBL/GenBank/DDBJ databases">
        <title>Nepenthes gracilis genome sequencing.</title>
        <authorList>
            <person name="Fukushima K."/>
        </authorList>
    </citation>
    <scope>NUCLEOTIDE SEQUENCE</scope>
    <source>
        <strain evidence="11">SING2019-196</strain>
    </source>
</reference>
<feature type="region of interest" description="Disordered" evidence="8">
    <location>
        <begin position="460"/>
        <end position="482"/>
    </location>
</feature>
<feature type="region of interest" description="Disordered" evidence="8">
    <location>
        <begin position="787"/>
        <end position="825"/>
    </location>
</feature>
<feature type="compositionally biased region" description="Polar residues" evidence="8">
    <location>
        <begin position="269"/>
        <end position="278"/>
    </location>
</feature>
<evidence type="ECO:0008006" key="13">
    <source>
        <dbReference type="Google" id="ProtNLM"/>
    </source>
</evidence>
<evidence type="ECO:0000313" key="11">
    <source>
        <dbReference type="EMBL" id="GMH10906.1"/>
    </source>
</evidence>
<gene>
    <name evidence="11" type="ORF">Nepgr_012747</name>
</gene>
<keyword evidence="4" id="KW-0805">Transcription regulation</keyword>
<evidence type="ECO:0000256" key="2">
    <source>
        <dbReference type="ARBA" id="ARBA00022473"/>
    </source>
</evidence>